<dbReference type="RefSeq" id="WP_144257143.1">
    <property type="nucleotide sequence ID" value="NZ_VJZT01000014.1"/>
</dbReference>
<dbReference type="Proteomes" id="UP000316371">
    <property type="component" value="Unassembled WGS sequence"/>
</dbReference>
<name>A0A553DWA4_9FLAO</name>
<sequence length="378" mass="42935">MIRVLHIIETIMSGGVERTRLSIAKLMDNSQFELKIICTHAVGSLPIEFAALGIEIIEIGDLKSVFDIKQHKKVMRIIDDFKPHIIHGAVFEGVTMAAISGFIKKVPIVILEETSDPQNRRWKGHLLLKLLSLSADKVIGVSPGVMEYLTNKLYLSKKKSFLLNNGVKIPKQTEQIEIEHLKRLHGIDTNHVVIGSVGRMLHDDHKRYSDLIKAFAILINKGLKVKLILVSGGRLIDTYQELVNKLQIQDHVVFTGYQNNPDKYYAVFDIFSLVSAYEAFGLVLAEAMLHKLPIVATKVGGMKYIVKDNETGFLVNKYDIQEIAIKLEELYFNENLRKSFGENGYARAINNYTEDIYVKNLFDLYKNLLIKKGLQHKF</sequence>
<evidence type="ECO:0000313" key="4">
    <source>
        <dbReference type="Proteomes" id="UP000316371"/>
    </source>
</evidence>
<accession>A0A553DWA4</accession>
<dbReference type="Pfam" id="PF13439">
    <property type="entry name" value="Glyco_transf_4"/>
    <property type="match status" value="1"/>
</dbReference>
<dbReference type="Gene3D" id="3.40.50.2000">
    <property type="entry name" value="Glycogen Phosphorylase B"/>
    <property type="match status" value="2"/>
</dbReference>
<dbReference type="InterPro" id="IPR028098">
    <property type="entry name" value="Glyco_trans_4-like_N"/>
</dbReference>
<dbReference type="EMBL" id="VJZT01000014">
    <property type="protein sequence ID" value="TRX37061.1"/>
    <property type="molecule type" value="Genomic_DNA"/>
</dbReference>
<evidence type="ECO:0000259" key="1">
    <source>
        <dbReference type="Pfam" id="PF00534"/>
    </source>
</evidence>
<protein>
    <submittedName>
        <fullName evidence="3">Glycosyltransferase family 4 protein</fullName>
    </submittedName>
</protein>
<evidence type="ECO:0000313" key="3">
    <source>
        <dbReference type="EMBL" id="TRX37061.1"/>
    </source>
</evidence>
<gene>
    <name evidence="3" type="ORF">FNW21_12775</name>
</gene>
<dbReference type="OrthoDB" id="9771846at2"/>
<dbReference type="PANTHER" id="PTHR12526:SF627">
    <property type="entry name" value="D-RHAMNOSYLTRANSFERASE WBPZ"/>
    <property type="match status" value="1"/>
</dbReference>
<dbReference type="AlphaFoldDB" id="A0A553DWA4"/>
<dbReference type="PANTHER" id="PTHR12526">
    <property type="entry name" value="GLYCOSYLTRANSFERASE"/>
    <property type="match status" value="1"/>
</dbReference>
<dbReference type="InterPro" id="IPR001296">
    <property type="entry name" value="Glyco_trans_1"/>
</dbReference>
<comment type="caution">
    <text evidence="3">The sequence shown here is derived from an EMBL/GenBank/DDBJ whole genome shotgun (WGS) entry which is preliminary data.</text>
</comment>
<organism evidence="3 4">
    <name type="scientific">Flavobacterium restrictum</name>
    <dbReference type="NCBI Taxonomy" id="2594428"/>
    <lineage>
        <taxon>Bacteria</taxon>
        <taxon>Pseudomonadati</taxon>
        <taxon>Bacteroidota</taxon>
        <taxon>Flavobacteriia</taxon>
        <taxon>Flavobacteriales</taxon>
        <taxon>Flavobacteriaceae</taxon>
        <taxon>Flavobacterium</taxon>
    </lineage>
</organism>
<feature type="domain" description="Glycosyltransferase subfamily 4-like N-terminal" evidence="2">
    <location>
        <begin position="14"/>
        <end position="167"/>
    </location>
</feature>
<proteinExistence type="predicted"/>
<dbReference type="SUPFAM" id="SSF53756">
    <property type="entry name" value="UDP-Glycosyltransferase/glycogen phosphorylase"/>
    <property type="match status" value="1"/>
</dbReference>
<reference evidence="3 4" key="1">
    <citation type="submission" date="2019-07" db="EMBL/GenBank/DDBJ databases">
        <title>Novel species of Flavobacterium.</title>
        <authorList>
            <person name="Liu Q."/>
            <person name="Xin Y.-H."/>
        </authorList>
    </citation>
    <scope>NUCLEOTIDE SEQUENCE [LARGE SCALE GENOMIC DNA]</scope>
    <source>
        <strain evidence="3 4">LB1R34</strain>
    </source>
</reference>
<evidence type="ECO:0000259" key="2">
    <source>
        <dbReference type="Pfam" id="PF13439"/>
    </source>
</evidence>
<feature type="domain" description="Glycosyl transferase family 1" evidence="1">
    <location>
        <begin position="181"/>
        <end position="346"/>
    </location>
</feature>
<keyword evidence="3" id="KW-0808">Transferase</keyword>
<dbReference type="GO" id="GO:0016757">
    <property type="term" value="F:glycosyltransferase activity"/>
    <property type="evidence" value="ECO:0007669"/>
    <property type="project" value="InterPro"/>
</dbReference>
<dbReference type="Pfam" id="PF00534">
    <property type="entry name" value="Glycos_transf_1"/>
    <property type="match status" value="1"/>
</dbReference>
<keyword evidence="4" id="KW-1185">Reference proteome</keyword>